<dbReference type="RefSeq" id="WP_086632628.1">
    <property type="nucleotide sequence ID" value="NZ_JOPB01000016.1"/>
</dbReference>
<reference evidence="3" key="1">
    <citation type="submission" date="2014-06" db="EMBL/GenBank/DDBJ databases">
        <authorList>
            <person name="Winans N.J."/>
            <person name="Newell P.D."/>
            <person name="Douglas A.E."/>
        </authorList>
    </citation>
    <scope>NUCLEOTIDE SEQUENCE [LARGE SCALE GENOMIC DNA]</scope>
    <source>
        <strain evidence="3">DmL_052</strain>
    </source>
</reference>
<keyword evidence="1" id="KW-0472">Membrane</keyword>
<name>A0A251ZT46_9PROT</name>
<sequence>MRSKYTGLILIIFVAIGVVFYMNSSKEIYMYDAVDRQHDVTQYYDTGLFYVYTDPEISTLQSFIRKKKPDFMNKEAFLQVIKDNKFFIKKERKELLTKIISVNPNFVENMNYNSTPVSEIGDLSDVFYGIYILNNQKYTVSIFLDRYSVDSLNHNKIDDIGILINKGIQLPRKTYEEMYQIAARPF</sequence>
<protein>
    <submittedName>
        <fullName evidence="2">Uncharacterized protein</fullName>
    </submittedName>
</protein>
<keyword evidence="3" id="KW-1185">Reference proteome</keyword>
<dbReference type="Proteomes" id="UP000194946">
    <property type="component" value="Unassembled WGS sequence"/>
</dbReference>
<evidence type="ECO:0000313" key="3">
    <source>
        <dbReference type="Proteomes" id="UP000194946"/>
    </source>
</evidence>
<dbReference type="AlphaFoldDB" id="A0A251ZT46"/>
<proteinExistence type="predicted"/>
<gene>
    <name evidence="2" type="ORF">HK18_01090</name>
</gene>
<dbReference type="EMBL" id="JOPB01000016">
    <property type="protein sequence ID" value="OUI77824.1"/>
    <property type="molecule type" value="Genomic_DNA"/>
</dbReference>
<evidence type="ECO:0000313" key="2">
    <source>
        <dbReference type="EMBL" id="OUI77824.1"/>
    </source>
</evidence>
<organism evidence="2 3">
    <name type="scientific">Commensalibacter intestini</name>
    <dbReference type="NCBI Taxonomy" id="479936"/>
    <lineage>
        <taxon>Bacteria</taxon>
        <taxon>Pseudomonadati</taxon>
        <taxon>Pseudomonadota</taxon>
        <taxon>Alphaproteobacteria</taxon>
        <taxon>Acetobacterales</taxon>
        <taxon>Acetobacteraceae</taxon>
    </lineage>
</organism>
<keyword evidence="1" id="KW-0812">Transmembrane</keyword>
<feature type="transmembrane region" description="Helical" evidence="1">
    <location>
        <begin position="6"/>
        <end position="23"/>
    </location>
</feature>
<evidence type="ECO:0000256" key="1">
    <source>
        <dbReference type="SAM" id="Phobius"/>
    </source>
</evidence>
<keyword evidence="1" id="KW-1133">Transmembrane helix</keyword>
<accession>A0A251ZT46</accession>
<comment type="caution">
    <text evidence="2">The sequence shown here is derived from an EMBL/GenBank/DDBJ whole genome shotgun (WGS) entry which is preliminary data.</text>
</comment>